<keyword evidence="2 5" id="KW-0145">Chemotaxis</keyword>
<accession>A0A5M6I7K0</accession>
<dbReference type="EC" id="3.1.1.61" evidence="5"/>
<dbReference type="Proteomes" id="UP000324065">
    <property type="component" value="Unassembled WGS sequence"/>
</dbReference>
<dbReference type="HAMAP" id="MF_00099">
    <property type="entry name" value="CheB_chemtxs"/>
    <property type="match status" value="1"/>
</dbReference>
<dbReference type="CDD" id="cd17541">
    <property type="entry name" value="REC_CheB-like"/>
    <property type="match status" value="1"/>
</dbReference>
<dbReference type="RefSeq" id="WP_150064039.1">
    <property type="nucleotide sequence ID" value="NZ_JACHII010000028.1"/>
</dbReference>
<comment type="caution">
    <text evidence="10">The sequence shown here is derived from an EMBL/GenBank/DDBJ whole genome shotgun (WGS) entry which is preliminary data.</text>
</comment>
<dbReference type="NCBIfam" id="NF001965">
    <property type="entry name" value="PRK00742.1"/>
    <property type="match status" value="1"/>
</dbReference>
<dbReference type="SUPFAM" id="SSF52172">
    <property type="entry name" value="CheY-like"/>
    <property type="match status" value="1"/>
</dbReference>
<dbReference type="AlphaFoldDB" id="A0A5M6I7K0"/>
<dbReference type="GO" id="GO:0008168">
    <property type="term" value="F:methyltransferase activity"/>
    <property type="evidence" value="ECO:0007669"/>
    <property type="project" value="UniProtKB-KW"/>
</dbReference>
<dbReference type="GO" id="GO:0006935">
    <property type="term" value="P:chemotaxis"/>
    <property type="evidence" value="ECO:0007669"/>
    <property type="project" value="UniProtKB-UniRule"/>
</dbReference>
<evidence type="ECO:0000256" key="2">
    <source>
        <dbReference type="ARBA" id="ARBA00022500"/>
    </source>
</evidence>
<evidence type="ECO:0000259" key="9">
    <source>
        <dbReference type="PROSITE" id="PS50122"/>
    </source>
</evidence>
<dbReference type="InterPro" id="IPR000673">
    <property type="entry name" value="Sig_transdc_resp-reg_Me-estase"/>
</dbReference>
<dbReference type="SMART" id="SM00448">
    <property type="entry name" value="REC"/>
    <property type="match status" value="1"/>
</dbReference>
<keyword evidence="10" id="KW-0489">Methyltransferase</keyword>
<dbReference type="SUPFAM" id="SSF52738">
    <property type="entry name" value="Methylesterase CheB, C-terminal domain"/>
    <property type="match status" value="1"/>
</dbReference>
<dbReference type="GO" id="GO:0032259">
    <property type="term" value="P:methylation"/>
    <property type="evidence" value="ECO:0007669"/>
    <property type="project" value="UniProtKB-KW"/>
</dbReference>
<comment type="domain">
    <text evidence="5">Contains a C-terminal catalytic domain, and an N-terminal region which modulates catalytic activity.</text>
</comment>
<name>A0A5M6I7K0_9PROT</name>
<comment type="catalytic activity">
    <reaction evidence="4 5">
        <text>[protein]-L-glutamate 5-O-methyl ester + H2O = L-glutamyl-[protein] + methanol + H(+)</text>
        <dbReference type="Rhea" id="RHEA:23236"/>
        <dbReference type="Rhea" id="RHEA-COMP:10208"/>
        <dbReference type="Rhea" id="RHEA-COMP:10311"/>
        <dbReference type="ChEBI" id="CHEBI:15377"/>
        <dbReference type="ChEBI" id="CHEBI:15378"/>
        <dbReference type="ChEBI" id="CHEBI:17790"/>
        <dbReference type="ChEBI" id="CHEBI:29973"/>
        <dbReference type="ChEBI" id="CHEBI:82795"/>
        <dbReference type="EC" id="3.1.1.61"/>
    </reaction>
</comment>
<dbReference type="Pfam" id="PF01339">
    <property type="entry name" value="CheB_methylest"/>
    <property type="match status" value="1"/>
</dbReference>
<dbReference type="InterPro" id="IPR001789">
    <property type="entry name" value="Sig_transdc_resp-reg_receiver"/>
</dbReference>
<feature type="active site" evidence="5 6">
    <location>
        <position position="292"/>
    </location>
</feature>
<evidence type="ECO:0000256" key="3">
    <source>
        <dbReference type="ARBA" id="ARBA00022801"/>
    </source>
</evidence>
<dbReference type="PANTHER" id="PTHR42872:SF6">
    <property type="entry name" value="PROTEIN-GLUTAMATE METHYLESTERASE_PROTEIN-GLUTAMINE GLUTAMINASE"/>
    <property type="match status" value="1"/>
</dbReference>
<proteinExistence type="inferred from homology"/>
<protein>
    <recommendedName>
        <fullName evidence="5">Protein-glutamate methylesterase/protein-glutamine glutaminase</fullName>
        <ecNumber evidence="5">3.1.1.61</ecNumber>
        <ecNumber evidence="5">3.5.1.44</ecNumber>
    </recommendedName>
</protein>
<feature type="domain" description="Response regulatory" evidence="8">
    <location>
        <begin position="3"/>
        <end position="119"/>
    </location>
</feature>
<dbReference type="GO" id="GO:0050568">
    <property type="term" value="F:protein-glutamine glutaminase activity"/>
    <property type="evidence" value="ECO:0007669"/>
    <property type="project" value="UniProtKB-UniRule"/>
</dbReference>
<dbReference type="CDD" id="cd16432">
    <property type="entry name" value="CheB_Rec"/>
    <property type="match status" value="1"/>
</dbReference>
<dbReference type="Gene3D" id="3.40.50.180">
    <property type="entry name" value="Methylesterase CheB, C-terminal domain"/>
    <property type="match status" value="1"/>
</dbReference>
<comment type="similarity">
    <text evidence="5">Belongs to the CheB family.</text>
</comment>
<evidence type="ECO:0000256" key="6">
    <source>
        <dbReference type="PROSITE-ProRule" id="PRU00050"/>
    </source>
</evidence>
<dbReference type="InterPro" id="IPR035909">
    <property type="entry name" value="CheB_C"/>
</dbReference>
<dbReference type="EC" id="3.5.1.44" evidence="5"/>
<sequence length="360" mass="38565">MTTVLVVDDSALMRRSIRRAFEAEGDFEVHVAHDGQDALERITALHPDVVTLDINMPVMDGLTCLSHIMTDHPVPVVMLSSLTTRGALATFEALELGAVDFVPKPDGTVSLRLAEVVPHLVAKVRAAAGSRRARTPVRPRVGMVREQAKRPRTSPSSRDIPGVVVIGISTGGPKMLEGIVAALPADFPYPVLVAQHMPPHFTRVFAERLDAMSAVSVMEVNKAHPLHAGTVYLGAGGTDLVVERRLGRLVAAPMTEDATLWHPSVDRLVESAMHVVPADRIIGVQMTGMGNDGAVRFAELHQRGGHTVAESERSSVVFGMPRELIELGGASVVLDGSDIAGHLIERVTLAQTARHRLASA</sequence>
<reference evidence="10 11" key="1">
    <citation type="submission" date="2019-09" db="EMBL/GenBank/DDBJ databases">
        <title>Genome sequence of Roseospira marina, one of the more divergent members of the non-sulfur purple photosynthetic bacterial family, the Rhodospirillaceae.</title>
        <authorList>
            <person name="Meyer T."/>
            <person name="Kyndt J."/>
        </authorList>
    </citation>
    <scope>NUCLEOTIDE SEQUENCE [LARGE SCALE GENOMIC DNA]</scope>
    <source>
        <strain evidence="10 11">DSM 15113</strain>
    </source>
</reference>
<evidence type="ECO:0000256" key="5">
    <source>
        <dbReference type="HAMAP-Rule" id="MF_00099"/>
    </source>
</evidence>
<gene>
    <name evidence="5 10" type="primary">cheB</name>
    <name evidence="10" type="ORF">F1188_19040</name>
</gene>
<keyword evidence="1 5" id="KW-0963">Cytoplasm</keyword>
<keyword evidence="11" id="KW-1185">Reference proteome</keyword>
<evidence type="ECO:0000313" key="10">
    <source>
        <dbReference type="EMBL" id="KAA5603815.1"/>
    </source>
</evidence>
<keyword evidence="10" id="KW-0808">Transferase</keyword>
<feature type="active site" evidence="5 6">
    <location>
        <position position="169"/>
    </location>
</feature>
<keyword evidence="3 5" id="KW-0378">Hydrolase</keyword>
<feature type="active site" evidence="5 6">
    <location>
        <position position="196"/>
    </location>
</feature>
<evidence type="ECO:0000256" key="4">
    <source>
        <dbReference type="ARBA" id="ARBA00048267"/>
    </source>
</evidence>
<evidence type="ECO:0000256" key="7">
    <source>
        <dbReference type="PROSITE-ProRule" id="PRU00169"/>
    </source>
</evidence>
<dbReference type="InterPro" id="IPR008248">
    <property type="entry name" value="CheB-like"/>
</dbReference>
<dbReference type="EMBL" id="VWPJ01000030">
    <property type="protein sequence ID" value="KAA5603815.1"/>
    <property type="molecule type" value="Genomic_DNA"/>
</dbReference>
<dbReference type="GO" id="GO:0000156">
    <property type="term" value="F:phosphorelay response regulator activity"/>
    <property type="evidence" value="ECO:0007669"/>
    <property type="project" value="InterPro"/>
</dbReference>
<keyword evidence="5 7" id="KW-0597">Phosphoprotein</keyword>
<dbReference type="Pfam" id="PF00072">
    <property type="entry name" value="Response_reg"/>
    <property type="match status" value="1"/>
</dbReference>
<evidence type="ECO:0000313" key="11">
    <source>
        <dbReference type="Proteomes" id="UP000324065"/>
    </source>
</evidence>
<dbReference type="PANTHER" id="PTHR42872">
    <property type="entry name" value="PROTEIN-GLUTAMATE METHYLESTERASE/PROTEIN-GLUTAMINE GLUTAMINASE"/>
    <property type="match status" value="1"/>
</dbReference>
<dbReference type="InterPro" id="IPR011006">
    <property type="entry name" value="CheY-like_superfamily"/>
</dbReference>
<dbReference type="GO" id="GO:0005737">
    <property type="term" value="C:cytoplasm"/>
    <property type="evidence" value="ECO:0007669"/>
    <property type="project" value="UniProtKB-SubCell"/>
</dbReference>
<dbReference type="PROSITE" id="PS50122">
    <property type="entry name" value="CHEB"/>
    <property type="match status" value="1"/>
</dbReference>
<evidence type="ECO:0000259" key="8">
    <source>
        <dbReference type="PROSITE" id="PS50110"/>
    </source>
</evidence>
<comment type="PTM">
    <text evidence="5">Phosphorylated by CheA. Phosphorylation of the N-terminal regulatory domain activates the methylesterase activity.</text>
</comment>
<dbReference type="PIRSF" id="PIRSF000876">
    <property type="entry name" value="RR_chemtxs_CheB"/>
    <property type="match status" value="1"/>
</dbReference>
<evidence type="ECO:0000256" key="1">
    <source>
        <dbReference type="ARBA" id="ARBA00022490"/>
    </source>
</evidence>
<dbReference type="OrthoDB" id="9793421at2"/>
<organism evidence="10 11">
    <name type="scientific">Roseospira marina</name>
    <dbReference type="NCBI Taxonomy" id="140057"/>
    <lineage>
        <taxon>Bacteria</taxon>
        <taxon>Pseudomonadati</taxon>
        <taxon>Pseudomonadota</taxon>
        <taxon>Alphaproteobacteria</taxon>
        <taxon>Rhodospirillales</taxon>
        <taxon>Rhodospirillaceae</taxon>
        <taxon>Roseospira</taxon>
    </lineage>
</organism>
<feature type="domain" description="CheB-type methylesterase" evidence="9">
    <location>
        <begin position="151"/>
        <end position="350"/>
    </location>
</feature>
<dbReference type="GO" id="GO:0008984">
    <property type="term" value="F:protein-glutamate methylesterase activity"/>
    <property type="evidence" value="ECO:0007669"/>
    <property type="project" value="UniProtKB-UniRule"/>
</dbReference>
<dbReference type="PROSITE" id="PS50110">
    <property type="entry name" value="RESPONSE_REGULATORY"/>
    <property type="match status" value="1"/>
</dbReference>
<comment type="catalytic activity">
    <reaction evidence="5">
        <text>L-glutaminyl-[protein] + H2O = L-glutamyl-[protein] + NH4(+)</text>
        <dbReference type="Rhea" id="RHEA:16441"/>
        <dbReference type="Rhea" id="RHEA-COMP:10207"/>
        <dbReference type="Rhea" id="RHEA-COMP:10208"/>
        <dbReference type="ChEBI" id="CHEBI:15377"/>
        <dbReference type="ChEBI" id="CHEBI:28938"/>
        <dbReference type="ChEBI" id="CHEBI:29973"/>
        <dbReference type="ChEBI" id="CHEBI:30011"/>
        <dbReference type="EC" id="3.5.1.44"/>
    </reaction>
</comment>
<comment type="function">
    <text evidence="5">Involved in chemotaxis. Part of a chemotaxis signal transduction system that modulates chemotaxis in response to various stimuli. Catalyzes the demethylation of specific methylglutamate residues introduced into the chemoreceptors (methyl-accepting chemotaxis proteins or MCP) by CheR. Also mediates the irreversible deamidation of specific glutamine residues to glutamic acid.</text>
</comment>
<comment type="subcellular location">
    <subcellularLocation>
        <location evidence="5">Cytoplasm</location>
    </subcellularLocation>
</comment>
<dbReference type="Gene3D" id="3.40.50.2300">
    <property type="match status" value="1"/>
</dbReference>
<feature type="modified residue" description="4-aspartylphosphate" evidence="5 7">
    <location>
        <position position="53"/>
    </location>
</feature>